<protein>
    <submittedName>
        <fullName evidence="1">(rape) hypothetical protein</fullName>
    </submittedName>
</protein>
<dbReference type="AlphaFoldDB" id="A0A816JI39"/>
<dbReference type="EMBL" id="HG994368">
    <property type="protein sequence ID" value="CAF1818717.1"/>
    <property type="molecule type" value="Genomic_DNA"/>
</dbReference>
<accession>A0A816JI39</accession>
<evidence type="ECO:0000313" key="1">
    <source>
        <dbReference type="EMBL" id="CAF1818717.1"/>
    </source>
</evidence>
<dbReference type="Proteomes" id="UP001295469">
    <property type="component" value="Chromosome C04"/>
</dbReference>
<reference evidence="1" key="1">
    <citation type="submission" date="2021-01" db="EMBL/GenBank/DDBJ databases">
        <authorList>
            <consortium name="Genoscope - CEA"/>
            <person name="William W."/>
        </authorList>
    </citation>
    <scope>NUCLEOTIDE SEQUENCE</scope>
</reference>
<proteinExistence type="predicted"/>
<sequence length="79" mass="9213">MRVSLMTYCIISIIVGRCRELMTQKGVVGYVWGFKISNNCWLRRDIQSGRTLGATVGNWLCFFRKQQVEQKLSGVRRLR</sequence>
<gene>
    <name evidence="1" type="ORF">DARMORV10_C04P14420.1</name>
</gene>
<name>A0A816JI39_BRANA</name>
<organism evidence="1">
    <name type="scientific">Brassica napus</name>
    <name type="common">Rape</name>
    <dbReference type="NCBI Taxonomy" id="3708"/>
    <lineage>
        <taxon>Eukaryota</taxon>
        <taxon>Viridiplantae</taxon>
        <taxon>Streptophyta</taxon>
        <taxon>Embryophyta</taxon>
        <taxon>Tracheophyta</taxon>
        <taxon>Spermatophyta</taxon>
        <taxon>Magnoliopsida</taxon>
        <taxon>eudicotyledons</taxon>
        <taxon>Gunneridae</taxon>
        <taxon>Pentapetalae</taxon>
        <taxon>rosids</taxon>
        <taxon>malvids</taxon>
        <taxon>Brassicales</taxon>
        <taxon>Brassicaceae</taxon>
        <taxon>Brassiceae</taxon>
        <taxon>Brassica</taxon>
    </lineage>
</organism>